<proteinExistence type="predicted"/>
<evidence type="ECO:0000256" key="1">
    <source>
        <dbReference type="SAM" id="Phobius"/>
    </source>
</evidence>
<evidence type="ECO:0000313" key="3">
    <source>
        <dbReference type="Proteomes" id="UP000297966"/>
    </source>
</evidence>
<dbReference type="Proteomes" id="UP000297966">
    <property type="component" value="Unassembled WGS sequence"/>
</dbReference>
<dbReference type="RefSeq" id="WP_135178052.1">
    <property type="nucleotide sequence ID" value="NZ_SPQT01000028.1"/>
</dbReference>
<keyword evidence="3" id="KW-1185">Reference proteome</keyword>
<reference evidence="2 3" key="1">
    <citation type="submission" date="2019-03" db="EMBL/GenBank/DDBJ databases">
        <title>Bradyrhizobium diversity isolated from nodules of Chamaecrista fasciculata.</title>
        <authorList>
            <person name="Klepa M.S."/>
            <person name="Urquiaga M.O."/>
            <person name="Hungria M."/>
            <person name="Delamuta J.R."/>
        </authorList>
    </citation>
    <scope>NUCLEOTIDE SEQUENCE [LARGE SCALE GENOMIC DNA]</scope>
    <source>
        <strain evidence="2 3">CNPSo 3448</strain>
    </source>
</reference>
<accession>A0A4Y9LEL2</accession>
<keyword evidence="1" id="KW-1133">Transmembrane helix</keyword>
<feature type="transmembrane region" description="Helical" evidence="1">
    <location>
        <begin position="48"/>
        <end position="70"/>
    </location>
</feature>
<comment type="caution">
    <text evidence="2">The sequence shown here is derived from an EMBL/GenBank/DDBJ whole genome shotgun (WGS) entry which is preliminary data.</text>
</comment>
<dbReference type="EMBL" id="SPQT01000028">
    <property type="protein sequence ID" value="TFV42040.1"/>
    <property type="molecule type" value="Genomic_DNA"/>
</dbReference>
<keyword evidence="1" id="KW-0812">Transmembrane</keyword>
<protein>
    <submittedName>
        <fullName evidence="2">Uncharacterized protein</fullName>
    </submittedName>
</protein>
<evidence type="ECO:0000313" key="2">
    <source>
        <dbReference type="EMBL" id="TFV42040.1"/>
    </source>
</evidence>
<name>A0A4Y9LEL2_9BRAD</name>
<feature type="transmembrane region" description="Helical" evidence="1">
    <location>
        <begin position="12"/>
        <end position="36"/>
    </location>
</feature>
<dbReference type="AlphaFoldDB" id="A0A4Y9LEL2"/>
<sequence length="126" mass="13248">MKLEPSILYQQHAFSVGLLKILVAAAIVLALLCLVATIREVRDRPSSAAGWLGGAAIVAIVAGVMVWHMAAATSAYQRKAEVSRLGTCSAACVKGFGCRPLEGQRGVFGGRRPKPITTADILTSEL</sequence>
<organism evidence="2 3">
    <name type="scientific">Bradyrhizobium niftali</name>
    <dbReference type="NCBI Taxonomy" id="2560055"/>
    <lineage>
        <taxon>Bacteria</taxon>
        <taxon>Pseudomonadati</taxon>
        <taxon>Pseudomonadota</taxon>
        <taxon>Alphaproteobacteria</taxon>
        <taxon>Hyphomicrobiales</taxon>
        <taxon>Nitrobacteraceae</taxon>
        <taxon>Bradyrhizobium</taxon>
    </lineage>
</organism>
<keyword evidence="1" id="KW-0472">Membrane</keyword>
<gene>
    <name evidence="2" type="ORF">E4K65_35260</name>
</gene>